<dbReference type="Proteomes" id="UP000053900">
    <property type="component" value="Unassembled WGS sequence"/>
</dbReference>
<keyword evidence="5 7" id="KW-1133">Transmembrane helix</keyword>
<reference evidence="9 10" key="1">
    <citation type="submission" date="2015-07" db="EMBL/GenBank/DDBJ databases">
        <title>Draft genome of Enhydrobacter aerosaccus.</title>
        <authorList>
            <person name="Wang X."/>
        </authorList>
    </citation>
    <scope>NUCLEOTIDE SEQUENCE [LARGE SCALE GENOMIC DNA]</scope>
    <source>
        <strain evidence="9 10">CGMCC9176</strain>
    </source>
</reference>
<evidence type="ECO:0000256" key="5">
    <source>
        <dbReference type="ARBA" id="ARBA00022989"/>
    </source>
</evidence>
<evidence type="ECO:0000256" key="3">
    <source>
        <dbReference type="ARBA" id="ARBA00022475"/>
    </source>
</evidence>
<feature type="transmembrane region" description="Helical" evidence="7">
    <location>
        <begin position="102"/>
        <end position="120"/>
    </location>
</feature>
<organism evidence="9 10">
    <name type="scientific">Enhydrobacter aerosaccus</name>
    <dbReference type="NCBI Taxonomy" id="225324"/>
    <lineage>
        <taxon>Bacteria</taxon>
        <taxon>Pseudomonadati</taxon>
        <taxon>Pseudomonadota</taxon>
        <taxon>Alphaproteobacteria</taxon>
        <taxon>Hyphomicrobiales</taxon>
        <taxon>Enhydrobacter</taxon>
    </lineage>
</organism>
<dbReference type="InterPro" id="IPR049177">
    <property type="entry name" value="MgtC_SapB_SrpB_YhiD_N"/>
</dbReference>
<evidence type="ECO:0000256" key="4">
    <source>
        <dbReference type="ARBA" id="ARBA00022692"/>
    </source>
</evidence>
<feature type="domain" description="MgtC/SapB/SrpB/YhiD N-terminal" evidence="8">
    <location>
        <begin position="23"/>
        <end position="146"/>
    </location>
</feature>
<keyword evidence="10" id="KW-1185">Reference proteome</keyword>
<evidence type="ECO:0000256" key="2">
    <source>
        <dbReference type="ARBA" id="ARBA00009298"/>
    </source>
</evidence>
<evidence type="ECO:0000256" key="7">
    <source>
        <dbReference type="RuleBase" id="RU365041"/>
    </source>
</evidence>
<dbReference type="EMBL" id="LGSW01000009">
    <property type="protein sequence ID" value="KND20887.1"/>
    <property type="molecule type" value="Genomic_DNA"/>
</dbReference>
<evidence type="ECO:0000256" key="6">
    <source>
        <dbReference type="ARBA" id="ARBA00023136"/>
    </source>
</evidence>
<evidence type="ECO:0000313" key="10">
    <source>
        <dbReference type="Proteomes" id="UP000053900"/>
    </source>
</evidence>
<dbReference type="Pfam" id="PF02308">
    <property type="entry name" value="MgtC"/>
    <property type="match status" value="1"/>
</dbReference>
<keyword evidence="6 7" id="KW-0472">Membrane</keyword>
<feature type="transmembrane region" description="Helical" evidence="7">
    <location>
        <begin position="44"/>
        <end position="64"/>
    </location>
</feature>
<feature type="transmembrane region" description="Helical" evidence="7">
    <location>
        <begin position="76"/>
        <end position="95"/>
    </location>
</feature>
<comment type="subcellular location">
    <subcellularLocation>
        <location evidence="7">Cell inner membrane</location>
        <topology evidence="7">Multi-pass membrane protein</topology>
    </subcellularLocation>
    <subcellularLocation>
        <location evidence="1">Cell membrane</location>
        <topology evidence="1">Multi-pass membrane protein</topology>
    </subcellularLocation>
</comment>
<dbReference type="PRINTS" id="PR01837">
    <property type="entry name" value="MGTCSAPBPROT"/>
</dbReference>
<evidence type="ECO:0000256" key="1">
    <source>
        <dbReference type="ARBA" id="ARBA00004651"/>
    </source>
</evidence>
<name>A0ABR5IK35_9HYPH</name>
<accession>A0ABR5IK35</accession>
<evidence type="ECO:0000259" key="8">
    <source>
        <dbReference type="Pfam" id="PF02308"/>
    </source>
</evidence>
<dbReference type="PANTHER" id="PTHR33778">
    <property type="entry name" value="PROTEIN MGTC"/>
    <property type="match status" value="1"/>
</dbReference>
<feature type="transmembrane region" description="Helical" evidence="7">
    <location>
        <begin position="15"/>
        <end position="35"/>
    </location>
</feature>
<sequence>MIGMLESLFDFDWDVMLAHTVQMALAFGLVLPVGFNRESSRQSIGLRTFPLVSLASCCFTLLGFELNGDDDSLMGEVLGGIITGIGFVGGGAILQKDDRIEGTSTAAAIWAAGCVGVAVAMGRLEIAVLISVFMVGIFYFVSPLKQKLSKENDDV</sequence>
<dbReference type="PANTHER" id="PTHR33778:SF1">
    <property type="entry name" value="MAGNESIUM TRANSPORTER YHID-RELATED"/>
    <property type="match status" value="1"/>
</dbReference>
<feature type="transmembrane region" description="Helical" evidence="7">
    <location>
        <begin position="126"/>
        <end position="142"/>
    </location>
</feature>
<comment type="caution">
    <text evidence="9">The sequence shown here is derived from an EMBL/GenBank/DDBJ whole genome shotgun (WGS) entry which is preliminary data.</text>
</comment>
<gene>
    <name evidence="9" type="ORF">AFK20_09510</name>
</gene>
<keyword evidence="7" id="KW-0997">Cell inner membrane</keyword>
<proteinExistence type="inferred from homology"/>
<protein>
    <recommendedName>
        <fullName evidence="7">Protein MgtC</fullName>
    </recommendedName>
</protein>
<evidence type="ECO:0000313" key="9">
    <source>
        <dbReference type="EMBL" id="KND20887.1"/>
    </source>
</evidence>
<keyword evidence="4 7" id="KW-0812">Transmembrane</keyword>
<keyword evidence="3" id="KW-1003">Cell membrane</keyword>
<dbReference type="InterPro" id="IPR003416">
    <property type="entry name" value="MgtC/SapB/SrpB/YhiD_fam"/>
</dbReference>
<comment type="similarity">
    <text evidence="2 7">Belongs to the MgtC/SapB family.</text>
</comment>